<evidence type="ECO:0000313" key="14">
    <source>
        <dbReference type="EMBL" id="SPR07082.1"/>
    </source>
</evidence>
<dbReference type="Pfam" id="PF13177">
    <property type="entry name" value="DNA_pol3_delta2"/>
    <property type="match status" value="1"/>
</dbReference>
<evidence type="ECO:0000256" key="2">
    <source>
        <dbReference type="ARBA" id="ARBA00022679"/>
    </source>
</evidence>
<dbReference type="GO" id="GO:0006261">
    <property type="term" value="P:DNA-templated DNA replication"/>
    <property type="evidence" value="ECO:0007669"/>
    <property type="project" value="TreeGrafter"/>
</dbReference>
<dbReference type="SUPFAM" id="SSF48019">
    <property type="entry name" value="post-AAA+ oligomerization domain-like"/>
    <property type="match status" value="1"/>
</dbReference>
<protein>
    <recommendedName>
        <fullName evidence="11">DNA polymerase III subunit gamma/tau</fullName>
        <ecNumber evidence="11">2.7.7.7</ecNumber>
    </recommendedName>
</protein>
<keyword evidence="9 11" id="KW-0239">DNA-directed DNA polymerase</keyword>
<organism evidence="13 15">
    <name type="scientific">Orientia tsutsugamushi str. Gilliam</name>
    <dbReference type="NCBI Taxonomy" id="1359184"/>
    <lineage>
        <taxon>Bacteria</taxon>
        <taxon>Pseudomonadati</taxon>
        <taxon>Pseudomonadota</taxon>
        <taxon>Alphaproteobacteria</taxon>
        <taxon>Rickettsiales</taxon>
        <taxon>Rickettsiaceae</taxon>
        <taxon>Rickettsieae</taxon>
        <taxon>Orientia</taxon>
    </lineage>
</organism>
<dbReference type="GO" id="GO:0005524">
    <property type="term" value="F:ATP binding"/>
    <property type="evidence" value="ECO:0007669"/>
    <property type="project" value="UniProtKB-KW"/>
</dbReference>
<evidence type="ECO:0000256" key="5">
    <source>
        <dbReference type="ARBA" id="ARBA00022723"/>
    </source>
</evidence>
<evidence type="ECO:0000256" key="7">
    <source>
        <dbReference type="ARBA" id="ARBA00022833"/>
    </source>
</evidence>
<dbReference type="SUPFAM" id="SSF52540">
    <property type="entry name" value="P-loop containing nucleoside triphosphate hydrolases"/>
    <property type="match status" value="1"/>
</dbReference>
<keyword evidence="2 11" id="KW-0808">Transferase</keyword>
<evidence type="ECO:0000313" key="16">
    <source>
        <dbReference type="Proteomes" id="UP000244959"/>
    </source>
</evidence>
<keyword evidence="4 11" id="KW-0235">DNA replication</keyword>
<keyword evidence="3 11" id="KW-0548">Nucleotidyltransferase</keyword>
<dbReference type="SMART" id="SM00382">
    <property type="entry name" value="AAA"/>
    <property type="match status" value="1"/>
</dbReference>
<dbReference type="InterPro" id="IPR050238">
    <property type="entry name" value="DNA_Rep/Repair_Clamp_Loader"/>
</dbReference>
<dbReference type="GO" id="GO:0003677">
    <property type="term" value="F:DNA binding"/>
    <property type="evidence" value="ECO:0007669"/>
    <property type="project" value="InterPro"/>
</dbReference>
<dbReference type="Proteomes" id="UP000244959">
    <property type="component" value="Chromosome I"/>
</dbReference>
<reference evidence="16" key="2">
    <citation type="submission" date="2018-03" db="EMBL/GenBank/DDBJ databases">
        <authorList>
            <person name="Batty M. E."/>
            <person name="Batty M E."/>
        </authorList>
    </citation>
    <scope>NUCLEOTIDE SEQUENCE [LARGE SCALE GENOMIC DNA]</scope>
    <source>
        <strain evidence="16">Gilliam</strain>
    </source>
</reference>
<dbReference type="PANTHER" id="PTHR11669:SF0">
    <property type="entry name" value="PROTEIN STICHEL-LIKE 2"/>
    <property type="match status" value="1"/>
</dbReference>
<evidence type="ECO:0000256" key="10">
    <source>
        <dbReference type="ARBA" id="ARBA00049244"/>
    </source>
</evidence>
<reference evidence="13 15" key="1">
    <citation type="submission" date="2015-02" db="EMBL/GenBank/DDBJ databases">
        <title>Genome Sequencing of Rickettsiales.</title>
        <authorList>
            <person name="Daugherty S.C."/>
            <person name="Su Q."/>
            <person name="Abolude K."/>
            <person name="Beier-Sexton M."/>
            <person name="Carlyon J.A."/>
            <person name="Carter R."/>
            <person name="Day N.P."/>
            <person name="Dumler S.J."/>
            <person name="Dyachenko V."/>
            <person name="Godinez A."/>
            <person name="Kurtti T.J."/>
            <person name="Lichay M."/>
            <person name="Mullins K.E."/>
            <person name="Ott S."/>
            <person name="Pappas-Brown V."/>
            <person name="Paris D.H."/>
            <person name="Patel P."/>
            <person name="Richards A.L."/>
            <person name="Sadzewicz L."/>
            <person name="Sears K."/>
            <person name="Seidman D."/>
            <person name="Sengamalay N."/>
            <person name="Stenos J."/>
            <person name="Tallon L.J."/>
            <person name="Vincent G."/>
            <person name="Fraser C.M."/>
            <person name="Munderloh U."/>
            <person name="Dunning-Hotopp J.C."/>
        </authorList>
    </citation>
    <scope>NUCLEOTIDE SEQUENCE [LARGE SCALE GENOMIC DNA]</scope>
    <source>
        <strain evidence="13 15">Gilliam</strain>
    </source>
</reference>
<dbReference type="Proteomes" id="UP000033769">
    <property type="component" value="Unassembled WGS sequence"/>
</dbReference>
<keyword evidence="7" id="KW-0862">Zinc</keyword>
<sequence length="559" mass="62421">MLERQSGYVVWARKYRPKTMCELIGQEVLTKVLTYSMITGCLSQAYLLSGIRGVGKTTAARIIATTINCLQPVVTSKTIFACTKCNSCIAMENNSHPDINEIDAASRTGVEDVRTIIDDSEYKPLISKYKIFIIDEVHMLSKNAFNALLKLLEEPPSHTIFIFATTEINKIPLTVISRCQKFDLRRLDVNNIVQILSNIIAKENVSATKEILEFIAVKADGSARDAISLLEQAKALAQNIADTASSEAVVISLNTVEQMCGVLDLGKSTDLLSAIAEKNAEKGINIVTDLYISGTDFVVCSQNILDLIGYLIKVKTIDGYTESIYASHNNRLNSLSMKLSLSRLTVLWQIFSKSIQELKISHNPRLCFEVVVIKAIYSFSLPTPIDALRQLKSELTDAKTNVDNAANSPAVAESLPASMDKYKLQSYDCYSDVNNIKMLNESNNSNNYLMILVDFLKYLNQIGEVDLYYYLMNIVSVIDITGCSVFLSSKGSNAKMNSQLTMHLCKWRPNNWNVLTVENDTKLPLKAELIQRFKVSKAWDLITTNFKDVEVVDIIMNKK</sequence>
<dbReference type="CDD" id="cd00009">
    <property type="entry name" value="AAA"/>
    <property type="match status" value="1"/>
</dbReference>
<dbReference type="EMBL" id="LS398551">
    <property type="protein sequence ID" value="SPR07082.1"/>
    <property type="molecule type" value="Genomic_DNA"/>
</dbReference>
<dbReference type="PANTHER" id="PTHR11669">
    <property type="entry name" value="REPLICATION FACTOR C / DNA POLYMERASE III GAMMA-TAU SUBUNIT"/>
    <property type="match status" value="1"/>
</dbReference>
<dbReference type="Pfam" id="PF22608">
    <property type="entry name" value="DNAX_ATPase_lid"/>
    <property type="match status" value="1"/>
</dbReference>
<reference evidence="14" key="3">
    <citation type="submission" date="2018-03" db="EMBL/GenBank/DDBJ databases">
        <authorList>
            <person name="Keele B.F."/>
        </authorList>
    </citation>
    <scope>NUCLEOTIDE SEQUENCE [LARGE SCALE GENOMIC DNA]</scope>
    <source>
        <strain evidence="14">Gilliam</strain>
    </source>
</reference>
<dbReference type="InterPro" id="IPR012763">
    <property type="entry name" value="DNA_pol_III_sug/sutau_N"/>
</dbReference>
<dbReference type="Pfam" id="PF12169">
    <property type="entry name" value="DNA_pol3_gamma3"/>
    <property type="match status" value="1"/>
</dbReference>
<dbReference type="GO" id="GO:0009360">
    <property type="term" value="C:DNA polymerase III complex"/>
    <property type="evidence" value="ECO:0007669"/>
    <property type="project" value="InterPro"/>
</dbReference>
<keyword evidence="16" id="KW-1185">Reference proteome</keyword>
<dbReference type="CDD" id="cd18137">
    <property type="entry name" value="HLD_clamp_pol_III_gamma_tau"/>
    <property type="match status" value="1"/>
</dbReference>
<dbReference type="InterPro" id="IPR003593">
    <property type="entry name" value="AAA+_ATPase"/>
</dbReference>
<comment type="subunit">
    <text evidence="11">DNA polymerase III contains a core (composed of alpha, epsilon and theta chains) that associates with a tau subunit. This core dimerizes to form the POLIII' complex. PolIII' associates with the gamma complex (composed of gamma, delta, delta', psi and chi chains) and with the beta chain to form the complete DNA polymerase III complex.</text>
</comment>
<comment type="function">
    <text evidence="11">DNA polymerase III is a complex, multichain enzyme responsible for most of the replicative synthesis in bacteria. This DNA polymerase also exhibits 3' to 5' exonuclease activity.</text>
</comment>
<dbReference type="AlphaFoldDB" id="A0A0F3MHH3"/>
<dbReference type="RefSeq" id="WP_047220134.1">
    <property type="nucleotide sequence ID" value="NZ_LS398551.1"/>
</dbReference>
<dbReference type="InterPro" id="IPR045085">
    <property type="entry name" value="HLD_clamp_pol_III_gamma_tau"/>
</dbReference>
<evidence type="ECO:0000256" key="4">
    <source>
        <dbReference type="ARBA" id="ARBA00022705"/>
    </source>
</evidence>
<evidence type="ECO:0000259" key="12">
    <source>
        <dbReference type="SMART" id="SM00382"/>
    </source>
</evidence>
<gene>
    <name evidence="11 13" type="primary">dnaX</name>
    <name evidence="14" type="ORF">GILLIAM_01381</name>
    <name evidence="13" type="ORF">OTSGILL_0203</name>
</gene>
<evidence type="ECO:0000256" key="8">
    <source>
        <dbReference type="ARBA" id="ARBA00022840"/>
    </source>
</evidence>
<dbReference type="Gene3D" id="1.20.272.10">
    <property type="match status" value="1"/>
</dbReference>
<proteinExistence type="inferred from homology"/>
<comment type="similarity">
    <text evidence="1 11">Belongs to the DnaX/STICHEL family.</text>
</comment>
<dbReference type="GO" id="GO:0046872">
    <property type="term" value="F:metal ion binding"/>
    <property type="evidence" value="ECO:0007669"/>
    <property type="project" value="UniProtKB-KW"/>
</dbReference>
<dbReference type="Gene3D" id="3.40.50.300">
    <property type="entry name" value="P-loop containing nucleotide triphosphate hydrolases"/>
    <property type="match status" value="1"/>
</dbReference>
<dbReference type="InterPro" id="IPR008921">
    <property type="entry name" value="DNA_pol3_clamp-load_cplx_C"/>
</dbReference>
<comment type="catalytic activity">
    <reaction evidence="10 11">
        <text>DNA(n) + a 2'-deoxyribonucleoside 5'-triphosphate = DNA(n+1) + diphosphate</text>
        <dbReference type="Rhea" id="RHEA:22508"/>
        <dbReference type="Rhea" id="RHEA-COMP:17339"/>
        <dbReference type="Rhea" id="RHEA-COMP:17340"/>
        <dbReference type="ChEBI" id="CHEBI:33019"/>
        <dbReference type="ChEBI" id="CHEBI:61560"/>
        <dbReference type="ChEBI" id="CHEBI:173112"/>
        <dbReference type="EC" id="2.7.7.7"/>
    </reaction>
</comment>
<keyword evidence="8 11" id="KW-0067">ATP-binding</keyword>
<evidence type="ECO:0000313" key="13">
    <source>
        <dbReference type="EMBL" id="KJV54029.1"/>
    </source>
</evidence>
<keyword evidence="5" id="KW-0479">Metal-binding</keyword>
<dbReference type="EC" id="2.7.7.7" evidence="11"/>
<evidence type="ECO:0000313" key="15">
    <source>
        <dbReference type="Proteomes" id="UP000033769"/>
    </source>
</evidence>
<evidence type="ECO:0000256" key="11">
    <source>
        <dbReference type="RuleBase" id="RU364063"/>
    </source>
</evidence>
<feature type="domain" description="AAA+ ATPase" evidence="12">
    <location>
        <begin position="42"/>
        <end position="188"/>
    </location>
</feature>
<dbReference type="Gene3D" id="1.10.8.60">
    <property type="match status" value="1"/>
</dbReference>
<keyword evidence="6 11" id="KW-0547">Nucleotide-binding</keyword>
<evidence type="ECO:0000256" key="3">
    <source>
        <dbReference type="ARBA" id="ARBA00022695"/>
    </source>
</evidence>
<evidence type="ECO:0000256" key="6">
    <source>
        <dbReference type="ARBA" id="ARBA00022741"/>
    </source>
</evidence>
<dbReference type="PATRIC" id="fig|1359184.3.peg.753"/>
<dbReference type="NCBIfam" id="TIGR02397">
    <property type="entry name" value="dnaX_nterm"/>
    <property type="match status" value="1"/>
</dbReference>
<dbReference type="InterPro" id="IPR027417">
    <property type="entry name" value="P-loop_NTPase"/>
</dbReference>
<evidence type="ECO:0000256" key="9">
    <source>
        <dbReference type="ARBA" id="ARBA00022932"/>
    </source>
</evidence>
<dbReference type="NCBIfam" id="NF005171">
    <property type="entry name" value="PRK06645.1"/>
    <property type="match status" value="1"/>
</dbReference>
<dbReference type="GO" id="GO:0003887">
    <property type="term" value="F:DNA-directed DNA polymerase activity"/>
    <property type="evidence" value="ECO:0007669"/>
    <property type="project" value="UniProtKB-KW"/>
</dbReference>
<dbReference type="EMBL" id="LANO01000002">
    <property type="protein sequence ID" value="KJV54029.1"/>
    <property type="molecule type" value="Genomic_DNA"/>
</dbReference>
<name>A0A0F3MHH3_ORITS</name>
<dbReference type="InterPro" id="IPR022754">
    <property type="entry name" value="DNA_pol_III_gamma-3"/>
</dbReference>
<accession>A0A0F3MHH3</accession>
<evidence type="ECO:0000256" key="1">
    <source>
        <dbReference type="ARBA" id="ARBA00006360"/>
    </source>
</evidence>